<dbReference type="PANTHER" id="PTHR33202:SF6">
    <property type="entry name" value="ZINC UPTAKE REGULATION PROTEIN"/>
    <property type="match status" value="1"/>
</dbReference>
<name>A0A0F9U817_9ZZZZ</name>
<dbReference type="GO" id="GO:0000976">
    <property type="term" value="F:transcription cis-regulatory region binding"/>
    <property type="evidence" value="ECO:0007669"/>
    <property type="project" value="TreeGrafter"/>
</dbReference>
<keyword evidence="3" id="KW-0862">Zinc</keyword>
<evidence type="ECO:0000256" key="1">
    <source>
        <dbReference type="ARBA" id="ARBA00007957"/>
    </source>
</evidence>
<dbReference type="InterPro" id="IPR043135">
    <property type="entry name" value="Fur_C"/>
</dbReference>
<dbReference type="AlphaFoldDB" id="A0A0F9U817"/>
<proteinExistence type="inferred from homology"/>
<dbReference type="GO" id="GO:1900376">
    <property type="term" value="P:regulation of secondary metabolite biosynthetic process"/>
    <property type="evidence" value="ECO:0007669"/>
    <property type="project" value="TreeGrafter"/>
</dbReference>
<sequence length="136" mass="14934">MIAAPKLTRNQSLVFDALKAADEPLSAYTILDRLRDDGFRAPLQVYRALDTLLDRGLVHRLDSLKAFVPCAHPHDHHESATIAFGICGRCARVWEFSDAVVEERLRGWAKGEGFCPQRTAIEISGLCADCARAGAA</sequence>
<evidence type="ECO:0000256" key="3">
    <source>
        <dbReference type="ARBA" id="ARBA00022833"/>
    </source>
</evidence>
<dbReference type="GO" id="GO:0045892">
    <property type="term" value="P:negative regulation of DNA-templated transcription"/>
    <property type="evidence" value="ECO:0007669"/>
    <property type="project" value="TreeGrafter"/>
</dbReference>
<comment type="caution">
    <text evidence="7">The sequence shown here is derived from an EMBL/GenBank/DDBJ whole genome shotgun (WGS) entry which is preliminary data.</text>
</comment>
<keyword evidence="4" id="KW-0805">Transcription regulation</keyword>
<evidence type="ECO:0008006" key="8">
    <source>
        <dbReference type="Google" id="ProtNLM"/>
    </source>
</evidence>
<evidence type="ECO:0000256" key="4">
    <source>
        <dbReference type="ARBA" id="ARBA00023015"/>
    </source>
</evidence>
<evidence type="ECO:0000313" key="7">
    <source>
        <dbReference type="EMBL" id="KKN83497.1"/>
    </source>
</evidence>
<dbReference type="Gene3D" id="1.10.10.10">
    <property type="entry name" value="Winged helix-like DNA-binding domain superfamily/Winged helix DNA-binding domain"/>
    <property type="match status" value="1"/>
</dbReference>
<dbReference type="PANTHER" id="PTHR33202">
    <property type="entry name" value="ZINC UPTAKE REGULATION PROTEIN"/>
    <property type="match status" value="1"/>
</dbReference>
<accession>A0A0F9U817</accession>
<dbReference type="GO" id="GO:0008270">
    <property type="term" value="F:zinc ion binding"/>
    <property type="evidence" value="ECO:0007669"/>
    <property type="project" value="TreeGrafter"/>
</dbReference>
<dbReference type="EMBL" id="LAZR01000184">
    <property type="protein sequence ID" value="KKN83497.1"/>
    <property type="molecule type" value="Genomic_DNA"/>
</dbReference>
<evidence type="ECO:0000256" key="5">
    <source>
        <dbReference type="ARBA" id="ARBA00023125"/>
    </source>
</evidence>
<dbReference type="Gene3D" id="3.30.1490.190">
    <property type="match status" value="1"/>
</dbReference>
<keyword evidence="2" id="KW-0678">Repressor</keyword>
<dbReference type="InterPro" id="IPR002481">
    <property type="entry name" value="FUR"/>
</dbReference>
<dbReference type="InterPro" id="IPR036388">
    <property type="entry name" value="WH-like_DNA-bd_sf"/>
</dbReference>
<organism evidence="7">
    <name type="scientific">marine sediment metagenome</name>
    <dbReference type="NCBI Taxonomy" id="412755"/>
    <lineage>
        <taxon>unclassified sequences</taxon>
        <taxon>metagenomes</taxon>
        <taxon>ecological metagenomes</taxon>
    </lineage>
</organism>
<reference evidence="7" key="1">
    <citation type="journal article" date="2015" name="Nature">
        <title>Complex archaea that bridge the gap between prokaryotes and eukaryotes.</title>
        <authorList>
            <person name="Spang A."/>
            <person name="Saw J.H."/>
            <person name="Jorgensen S.L."/>
            <person name="Zaremba-Niedzwiedzka K."/>
            <person name="Martijn J."/>
            <person name="Lind A.E."/>
            <person name="van Eijk R."/>
            <person name="Schleper C."/>
            <person name="Guy L."/>
            <person name="Ettema T.J."/>
        </authorList>
    </citation>
    <scope>NUCLEOTIDE SEQUENCE</scope>
</reference>
<evidence type="ECO:0000256" key="2">
    <source>
        <dbReference type="ARBA" id="ARBA00022491"/>
    </source>
</evidence>
<protein>
    <recommendedName>
        <fullName evidence="8">Ferric uptake regulation protein</fullName>
    </recommendedName>
</protein>
<dbReference type="InterPro" id="IPR036390">
    <property type="entry name" value="WH_DNA-bd_sf"/>
</dbReference>
<comment type="similarity">
    <text evidence="1">Belongs to the Fur family.</text>
</comment>
<dbReference type="GO" id="GO:0003700">
    <property type="term" value="F:DNA-binding transcription factor activity"/>
    <property type="evidence" value="ECO:0007669"/>
    <property type="project" value="InterPro"/>
</dbReference>
<dbReference type="GO" id="GO:0005829">
    <property type="term" value="C:cytosol"/>
    <property type="evidence" value="ECO:0007669"/>
    <property type="project" value="TreeGrafter"/>
</dbReference>
<dbReference type="Pfam" id="PF01475">
    <property type="entry name" value="FUR"/>
    <property type="match status" value="1"/>
</dbReference>
<keyword evidence="5" id="KW-0238">DNA-binding</keyword>
<keyword evidence="6" id="KW-0804">Transcription</keyword>
<evidence type="ECO:0000256" key="6">
    <source>
        <dbReference type="ARBA" id="ARBA00023163"/>
    </source>
</evidence>
<gene>
    <name evidence="7" type="ORF">LCGC14_0299150</name>
</gene>
<dbReference type="SUPFAM" id="SSF46785">
    <property type="entry name" value="Winged helix' DNA-binding domain"/>
    <property type="match status" value="1"/>
</dbReference>